<dbReference type="SUPFAM" id="SSF52047">
    <property type="entry name" value="RNI-like"/>
    <property type="match status" value="1"/>
</dbReference>
<dbReference type="SMART" id="SM00368">
    <property type="entry name" value="LRR_RI"/>
    <property type="match status" value="4"/>
</dbReference>
<protein>
    <recommendedName>
        <fullName evidence="4">Leucine-rich repeat protein (LRRP)</fullName>
    </recommendedName>
</protein>
<evidence type="ECO:0008006" key="4">
    <source>
        <dbReference type="Google" id="ProtNLM"/>
    </source>
</evidence>
<evidence type="ECO:0000256" key="1">
    <source>
        <dbReference type="SAM" id="MobiDB-lite"/>
    </source>
</evidence>
<feature type="region of interest" description="Disordered" evidence="1">
    <location>
        <begin position="568"/>
        <end position="637"/>
    </location>
</feature>
<dbReference type="Pfam" id="PF13516">
    <property type="entry name" value="LRR_6"/>
    <property type="match status" value="2"/>
</dbReference>
<dbReference type="RefSeq" id="XP_015663389.1">
    <property type="nucleotide sequence ID" value="XM_015797869.1"/>
</dbReference>
<feature type="compositionally biased region" description="Polar residues" evidence="1">
    <location>
        <begin position="605"/>
        <end position="622"/>
    </location>
</feature>
<dbReference type="OrthoDB" id="120976at2759"/>
<reference evidence="2 3" key="1">
    <citation type="submission" date="2015-07" db="EMBL/GenBank/DDBJ databases">
        <title>High-quality genome of monoxenous trypanosomatid Leptomonas pyrrhocoris.</title>
        <authorList>
            <person name="Flegontov P."/>
            <person name="Butenko A."/>
            <person name="Firsov S."/>
            <person name="Vlcek C."/>
            <person name="Logacheva M.D."/>
            <person name="Field M."/>
            <person name="Filatov D."/>
            <person name="Flegontova O."/>
            <person name="Gerasimov E."/>
            <person name="Jackson A.P."/>
            <person name="Kelly S."/>
            <person name="Opperdoes F."/>
            <person name="O'Reilly A."/>
            <person name="Votypka J."/>
            <person name="Yurchenko V."/>
            <person name="Lukes J."/>
        </authorList>
    </citation>
    <scope>NUCLEOTIDE SEQUENCE [LARGE SCALE GENOMIC DNA]</scope>
    <source>
        <strain evidence="2">H10</strain>
    </source>
</reference>
<keyword evidence="3" id="KW-1185">Reference proteome</keyword>
<evidence type="ECO:0000313" key="2">
    <source>
        <dbReference type="EMBL" id="KPA84950.1"/>
    </source>
</evidence>
<proteinExistence type="predicted"/>
<dbReference type="PANTHER" id="PTHR46984">
    <property type="entry name" value="LEUCINE-RICH REPEAT-CONTAINING PROTEIN 71"/>
    <property type="match status" value="1"/>
</dbReference>
<accession>A0A0M9G8H4</accession>
<dbReference type="InterPro" id="IPR001611">
    <property type="entry name" value="Leu-rich_rpt"/>
</dbReference>
<gene>
    <name evidence="2" type="ORF">ABB37_01392</name>
</gene>
<dbReference type="EMBL" id="LGTL01000002">
    <property type="protein sequence ID" value="KPA84950.1"/>
    <property type="molecule type" value="Genomic_DNA"/>
</dbReference>
<dbReference type="InterPro" id="IPR053040">
    <property type="entry name" value="LRR-containing_protein_71"/>
</dbReference>
<dbReference type="OMA" id="LHYPVFC"/>
<dbReference type="InterPro" id="IPR032675">
    <property type="entry name" value="LRR_dom_sf"/>
</dbReference>
<feature type="region of interest" description="Disordered" evidence="1">
    <location>
        <begin position="43"/>
        <end position="95"/>
    </location>
</feature>
<evidence type="ECO:0000313" key="3">
    <source>
        <dbReference type="Proteomes" id="UP000037923"/>
    </source>
</evidence>
<feature type="region of interest" description="Disordered" evidence="1">
    <location>
        <begin position="729"/>
        <end position="778"/>
    </location>
</feature>
<dbReference type="PANTHER" id="PTHR46984:SF1">
    <property type="entry name" value="LEUCINE-RICH REPEAT-CONTAINING PROTEIN 71"/>
    <property type="match status" value="1"/>
</dbReference>
<sequence>MLFEPCGDLLKDYGAYCETLRVTEREEVFSAIHTRTVEAPRLAVAGEEGDAASVHTDAEKGRGAAGTDPSPKYKSSRKASRVGGKEGVSGRRKSSLRSSAEAAAMLAGTIAAPQVLHVTLTSIALHYPVFCLNQRDMTPLCRAIPHCPSLLSIELVGCGLSVQSYMKLVEAVYRSPRVITVAVDFNVPFIEYNRQKRYTRLKDTMESGFILDPTLHPPDYSTTAKQDGITGPLLSTELTVDSRTSVSSARSQEQVCNASAHTVPPRSSTTICPTFVAGTRMNSAVAPVSRGRSGSVQKAGNAPRKSSTSLERRQSQASGAEAAAAAGVATSPHRLPVVVDALPGGLPDDDNASTLLYLYPTQYCSLDQQPTPLELQIQEEKEKKGKVDGKKMQQLQAQRELLRAFDQQHRMSVPKAWNGILFTGIHQLSLRGNHIDDATAGRLAQVLLDHQQSRLVSLNLWGNDITDAGAASLARMLRVNNLLQVLDLGHNQLSDTGLLELIGVFLMQQLTSPEDIFAARRAYLTRRGASEEEQKAAGLPLVLADIPSYEDLYAHWWHTQQQTAQLLPPSELSQTQSDGARGGRRKSPRAPALLPTAFPAPPARDTQSSPTAAGNPKRTTPAKNKLTKSESLTGTTAFNTTMMSSSAARAANRHTCSFDKHCVRVRHIADNDAAIRIPGNTVLEVLNLGENKLITVAGAREAARLLRLREPVDAAEMLAMLEVRDPPGLLSGLSSPPTSVSATPDAASKRSQASSHRSGASVATSSTMASDNVSNSGLPTAGVTVIRAPELHCAGLRLRVCDVGSHRESDRAAWSEMDAAQEEVNASLAIWAATPTSA</sequence>
<feature type="region of interest" description="Disordered" evidence="1">
    <location>
        <begin position="285"/>
        <end position="328"/>
    </location>
</feature>
<dbReference type="Proteomes" id="UP000037923">
    <property type="component" value="Unassembled WGS sequence"/>
</dbReference>
<feature type="compositionally biased region" description="Polar residues" evidence="1">
    <location>
        <begin position="568"/>
        <end position="578"/>
    </location>
</feature>
<feature type="compositionally biased region" description="Polar residues" evidence="1">
    <location>
        <begin position="292"/>
        <end position="309"/>
    </location>
</feature>
<dbReference type="VEuPathDB" id="TriTrypDB:LpyrH10_02_3660"/>
<organism evidence="2 3">
    <name type="scientific">Leptomonas pyrrhocoris</name>
    <name type="common">Firebug parasite</name>
    <dbReference type="NCBI Taxonomy" id="157538"/>
    <lineage>
        <taxon>Eukaryota</taxon>
        <taxon>Discoba</taxon>
        <taxon>Euglenozoa</taxon>
        <taxon>Kinetoplastea</taxon>
        <taxon>Metakinetoplastina</taxon>
        <taxon>Trypanosomatida</taxon>
        <taxon>Trypanosomatidae</taxon>
        <taxon>Leishmaniinae</taxon>
        <taxon>Leptomonas</taxon>
    </lineage>
</organism>
<dbReference type="Gene3D" id="3.80.10.10">
    <property type="entry name" value="Ribonuclease Inhibitor"/>
    <property type="match status" value="1"/>
</dbReference>
<feature type="compositionally biased region" description="Low complexity" evidence="1">
    <location>
        <begin position="315"/>
        <end position="328"/>
    </location>
</feature>
<dbReference type="AlphaFoldDB" id="A0A0M9G8H4"/>
<name>A0A0M9G8H4_LEPPY</name>
<feature type="compositionally biased region" description="Polar residues" evidence="1">
    <location>
        <begin position="749"/>
        <end position="778"/>
    </location>
</feature>
<dbReference type="GeneID" id="26901687"/>
<comment type="caution">
    <text evidence="2">The sequence shown here is derived from an EMBL/GenBank/DDBJ whole genome shotgun (WGS) entry which is preliminary data.</text>
</comment>